<dbReference type="AlphaFoldDB" id="A0A7M4D568"/>
<keyword evidence="1" id="KW-0732">Signal</keyword>
<dbReference type="EMBL" id="WOTW01000015">
    <property type="protein sequence ID" value="MUP37797.1"/>
    <property type="molecule type" value="Genomic_DNA"/>
</dbReference>
<dbReference type="PANTHER" id="PTHR42535:SF2">
    <property type="entry name" value="CHROMOSOME UNDETERMINED SCAFFOLD_146, WHOLE GENOME SHOTGUN SEQUENCE"/>
    <property type="match status" value="1"/>
</dbReference>
<organism evidence="2 5">
    <name type="scientific">Labilibaculum euxinus</name>
    <dbReference type="NCBI Taxonomy" id="2686357"/>
    <lineage>
        <taxon>Bacteria</taxon>
        <taxon>Pseudomonadati</taxon>
        <taxon>Bacteroidota</taxon>
        <taxon>Bacteroidia</taxon>
        <taxon>Marinilabiliales</taxon>
        <taxon>Marinifilaceae</taxon>
        <taxon>Labilibaculum</taxon>
    </lineage>
</organism>
<reference evidence="2 5" key="2">
    <citation type="submission" date="2019-12" db="EMBL/GenBank/DDBJ databases">
        <title>Draft genome sequence of Labilibaculum sp. strain 44 isolated from deep waters of Black Sea.</title>
        <authorList>
            <person name="Yadav S."/>
            <person name="Villanueva L."/>
        </authorList>
    </citation>
    <scope>NUCLEOTIDE SEQUENCE [LARGE SCALE GENOMIC DNA]</scope>
    <source>
        <strain evidence="2 5">44</strain>
    </source>
</reference>
<dbReference type="InterPro" id="IPR013783">
    <property type="entry name" value="Ig-like_fold"/>
</dbReference>
<evidence type="ECO:0000313" key="2">
    <source>
        <dbReference type="EMBL" id="MUP37797.1"/>
    </source>
</evidence>
<proteinExistence type="predicted"/>
<dbReference type="GO" id="GO:0004553">
    <property type="term" value="F:hydrolase activity, hydrolyzing O-glycosyl compounds"/>
    <property type="evidence" value="ECO:0007669"/>
    <property type="project" value="UniProtKB-ARBA"/>
</dbReference>
<feature type="chain" id="PRO_5029544397" evidence="1">
    <location>
        <begin position="22"/>
        <end position="572"/>
    </location>
</feature>
<evidence type="ECO:0000256" key="1">
    <source>
        <dbReference type="SAM" id="SignalP"/>
    </source>
</evidence>
<comment type="caution">
    <text evidence="2">The sequence shown here is derived from an EMBL/GenBank/DDBJ whole genome shotgun (WGS) entry which is preliminary data.</text>
</comment>
<sequence>MKLFKNILIVMIALVFATACDEGIDPITAVKPGVDETAPVIKINYPTEGTVIKVLDLVTSINIDIKVTDDIEIGSISVLMDGNEIAGFTTFTDYRISLEEFTYDNVNTGNHIMTVIATDLEGKSTTSSVNFSKEPPYTPLFDGELFYMPFDGDYYELVNIVQATKVGSPGFAGESIIGTDSYSGTTDSYLTYPIASMLTPEFTAAFWYKVNPSPDRAGILVIGNDTPENRNQGFRLFREGNGAEQRIKLNVGIGTAEVWNDGDVIDVAAGEWVHIAMTISQTQCTIFFNGVEMLSSPLTAAVDWTGCETLTIGAGGETFSYWNHLSDNSAMDELRLFNKALTAGEIQDMINVTNPYQPKYGETFYMPFDGNNTDLISYNEATVVGTTGFAGESTLGSDAFAGAADSYLTFPIEGLFGEEFSTVFWYKVNPDPDRAGILVVGNNIPENRNQGFRLFREGSATEQRIKLNVGTETAEVWNDGGVIDATAGEWVQIAVTVSLTKSTIYFNGVEMLSSDLSKGIDWTGCTTMTIGAGGETFSYWNHLSDSSFLDELRIFNTALSQEEIQTIYDAEK</sequence>
<feature type="signal peptide" evidence="1">
    <location>
        <begin position="1"/>
        <end position="21"/>
    </location>
</feature>
<gene>
    <name evidence="3" type="ORF">DWB62_008235</name>
    <name evidence="2" type="ORF">GNY23_08235</name>
</gene>
<dbReference type="OrthoDB" id="950827at2"/>
<dbReference type="RefSeq" id="WP_156195586.1">
    <property type="nucleotide sequence ID" value="NZ_QTZN02000015.1"/>
</dbReference>
<evidence type="ECO:0000313" key="5">
    <source>
        <dbReference type="Proteomes" id="UP000462449"/>
    </source>
</evidence>
<dbReference type="Pfam" id="PF13385">
    <property type="entry name" value="Laminin_G_3"/>
    <property type="match status" value="2"/>
</dbReference>
<dbReference type="PANTHER" id="PTHR42535">
    <property type="entry name" value="OOKINETE PROTEIN, PUTATIVE-RELATED"/>
    <property type="match status" value="1"/>
</dbReference>
<reference evidence="3 4" key="1">
    <citation type="submission" date="2019-11" db="EMBL/GenBank/DDBJ databases">
        <title>Draft genome sequence of Labilibaculum sp. strain SYP isolated from Black Sea.</title>
        <authorList>
            <person name="Yadav S."/>
            <person name="Villanueva L."/>
        </authorList>
    </citation>
    <scope>NUCLEOTIDE SEQUENCE [LARGE SCALE GENOMIC DNA]</scope>
    <source>
        <strain evidence="3 4">44</strain>
    </source>
</reference>
<dbReference type="GO" id="GO:0005975">
    <property type="term" value="P:carbohydrate metabolic process"/>
    <property type="evidence" value="ECO:0007669"/>
    <property type="project" value="UniProtKB-ARBA"/>
</dbReference>
<dbReference type="Proteomes" id="UP000285951">
    <property type="component" value="Unassembled WGS sequence"/>
</dbReference>
<dbReference type="PROSITE" id="PS51257">
    <property type="entry name" value="PROKAR_LIPOPROTEIN"/>
    <property type="match status" value="1"/>
</dbReference>
<dbReference type="InterPro" id="IPR013320">
    <property type="entry name" value="ConA-like_dom_sf"/>
</dbReference>
<name>A0A7M4D568_9BACT</name>
<dbReference type="Gene3D" id="2.60.40.10">
    <property type="entry name" value="Immunoglobulins"/>
    <property type="match status" value="1"/>
</dbReference>
<evidence type="ECO:0000313" key="3">
    <source>
        <dbReference type="EMBL" id="MVB07002.1"/>
    </source>
</evidence>
<dbReference type="Proteomes" id="UP000462449">
    <property type="component" value="Unassembled WGS sequence"/>
</dbReference>
<keyword evidence="4" id="KW-1185">Reference proteome</keyword>
<dbReference type="SUPFAM" id="SSF49899">
    <property type="entry name" value="Concanavalin A-like lectins/glucanases"/>
    <property type="match status" value="2"/>
</dbReference>
<accession>A0A7M4D568</accession>
<protein>
    <submittedName>
        <fullName evidence="2">LamG domain-containing protein</fullName>
    </submittedName>
</protein>
<evidence type="ECO:0000313" key="4">
    <source>
        <dbReference type="Proteomes" id="UP000285951"/>
    </source>
</evidence>
<dbReference type="Gene3D" id="2.60.120.200">
    <property type="match status" value="2"/>
</dbReference>
<dbReference type="EMBL" id="QTZN02000015">
    <property type="protein sequence ID" value="MVB07002.1"/>
    <property type="molecule type" value="Genomic_DNA"/>
</dbReference>